<dbReference type="InterPro" id="IPR003593">
    <property type="entry name" value="AAA+_ATPase"/>
</dbReference>
<evidence type="ECO:0000313" key="3">
    <source>
        <dbReference type="Proteomes" id="UP000322814"/>
    </source>
</evidence>
<dbReference type="AlphaFoldDB" id="A0A5C8EPL8"/>
<dbReference type="PANTHER" id="PTHR37291">
    <property type="entry name" value="5-METHYLCYTOSINE-SPECIFIC RESTRICTION ENZYME B"/>
    <property type="match status" value="1"/>
</dbReference>
<dbReference type="Proteomes" id="UP000322814">
    <property type="component" value="Unassembled WGS sequence"/>
</dbReference>
<proteinExistence type="predicted"/>
<dbReference type="GO" id="GO:0005524">
    <property type="term" value="F:ATP binding"/>
    <property type="evidence" value="ECO:0007669"/>
    <property type="project" value="InterPro"/>
</dbReference>
<evidence type="ECO:0000259" key="1">
    <source>
        <dbReference type="SMART" id="SM00382"/>
    </source>
</evidence>
<name>A0A5C8EPL8_9SPIR</name>
<sequence>MAKEKLTNEQMELIFDVMEQIDSGKIRLLDGINKLLDEVGKYSYNSYQMLYHILKCMKIGETFKRGFSYKIIEFFINKLGEKYGKEIIKNSLEATKGNIKYLYEQFDGKYKSKGLLEICKKIAEKYNIDISFDDLDKLFQDNKIIEPPIVEEPEDYTEEYFAKEVFIDKNKYEEIDKLLERKKNIIFQGSPGVGKTFLAERFAYYKMGERNDKRIKMVQFHESYSYEDFIIGYKPTEKNFKLKKGVFIEFCEIASADADNDYFFIIDEINRGNISKIFGELLMLIESDKRNKEIILPYSDDKFDGIFSVPENLYIIGMMNTADRSIAVIDYALRRRFGIIDIEPAFNKPQFKNDLENKNIDKDLINKIIEKFIKLNETIKNDKTLGKGYTIGHSYFCNRKNLNKEDYEDIINYEIAPTLREYWFDNEDKAEKEIKELLNI</sequence>
<feature type="domain" description="AAA+ ATPase" evidence="1">
    <location>
        <begin position="181"/>
        <end position="343"/>
    </location>
</feature>
<reference evidence="2 3" key="1">
    <citation type="journal article" date="1992" name="Lakartidningen">
        <title>[Penicillin V and not amoxicillin is the first choice preparation in acute otitis].</title>
        <authorList>
            <person name="Kamme C."/>
            <person name="Lundgren K."/>
            <person name="Prellner K."/>
        </authorList>
    </citation>
    <scope>NUCLEOTIDE SEQUENCE [LARGE SCALE GENOMIC DNA]</scope>
    <source>
        <strain evidence="2 3">PC4580III</strain>
    </source>
</reference>
<dbReference type="InterPro" id="IPR011704">
    <property type="entry name" value="ATPase_dyneun-rel_AAA"/>
</dbReference>
<dbReference type="CDD" id="cd00009">
    <property type="entry name" value="AAA"/>
    <property type="match status" value="1"/>
</dbReference>
<evidence type="ECO:0000313" key="2">
    <source>
        <dbReference type="EMBL" id="TXJ39283.1"/>
    </source>
</evidence>
<dbReference type="RefSeq" id="WP_147770232.1">
    <property type="nucleotide sequence ID" value="NZ_SAYB01000002.1"/>
</dbReference>
<comment type="caution">
    <text evidence="2">The sequence shown here is derived from an EMBL/GenBank/DDBJ whole genome shotgun (WGS) entry which is preliminary data.</text>
</comment>
<dbReference type="Gene3D" id="3.40.50.300">
    <property type="entry name" value="P-loop containing nucleotide triphosphate hydrolases"/>
    <property type="match status" value="1"/>
</dbReference>
<dbReference type="Pfam" id="PF07728">
    <property type="entry name" value="AAA_5"/>
    <property type="match status" value="1"/>
</dbReference>
<gene>
    <name evidence="2" type="ORF">EPJ78_01160</name>
</gene>
<organism evidence="2 3">
    <name type="scientific">Brachyspira aalborgi</name>
    <dbReference type="NCBI Taxonomy" id="29522"/>
    <lineage>
        <taxon>Bacteria</taxon>
        <taxon>Pseudomonadati</taxon>
        <taxon>Spirochaetota</taxon>
        <taxon>Spirochaetia</taxon>
        <taxon>Brachyspirales</taxon>
        <taxon>Brachyspiraceae</taxon>
        <taxon>Brachyspira</taxon>
    </lineage>
</organism>
<dbReference type="SMART" id="SM00382">
    <property type="entry name" value="AAA"/>
    <property type="match status" value="1"/>
</dbReference>
<dbReference type="InterPro" id="IPR027417">
    <property type="entry name" value="P-loop_NTPase"/>
</dbReference>
<protein>
    <submittedName>
        <fullName evidence="2">ATPase</fullName>
    </submittedName>
</protein>
<dbReference type="PANTHER" id="PTHR37291:SF1">
    <property type="entry name" value="TYPE IV METHYL-DIRECTED RESTRICTION ENZYME ECOKMCRB SUBUNIT"/>
    <property type="match status" value="1"/>
</dbReference>
<dbReference type="InterPro" id="IPR052934">
    <property type="entry name" value="Methyl-DNA_Rec/Restrict_Enz"/>
</dbReference>
<dbReference type="EMBL" id="SAYB01000002">
    <property type="protein sequence ID" value="TXJ39283.1"/>
    <property type="molecule type" value="Genomic_DNA"/>
</dbReference>
<accession>A0A5C8EPL8</accession>
<dbReference type="GO" id="GO:0016887">
    <property type="term" value="F:ATP hydrolysis activity"/>
    <property type="evidence" value="ECO:0007669"/>
    <property type="project" value="InterPro"/>
</dbReference>
<dbReference type="SUPFAM" id="SSF52540">
    <property type="entry name" value="P-loop containing nucleoside triphosphate hydrolases"/>
    <property type="match status" value="1"/>
</dbReference>